<name>A0A812QGP4_9DINO</name>
<dbReference type="Proteomes" id="UP000604046">
    <property type="component" value="Unassembled WGS sequence"/>
</dbReference>
<sequence length="616" mass="66235">MKTAALVLSMPAQNWDTLESPKSTHKLPSNSSLPGAASGMEELLVAAMRSKDSPALKELVKKVAEMIATMKAPMKQSVGGIQTTMDESAKNVEKCGVNKHTENAKQFKSDFTAKSELHSQCRASEQAKLTKKTSCDSELASVTDLKDTACNALAALEKTMFDYKDQCGAKTGETFKAYHTRLAEASNTLIAKWDKLSTECADAKKKFDEKTTSCKSSAAAHVSQKEHCDSVQDSMDGYSCSYAQAETSRCETMEECFKQAASTHSNLMATQNAELEALRKEWRALLRMECLITTFTTAESGRAAAIDNCQTMDVVGQASTDLSVVEPTTPAMPTCAAPTDTVGSQAYRTAQYGSLPSEAPAKECVASCCKATGGFSGLDFSGLSSPLGSWFLALNIDTGDGNVVAYGNSDFWQSSSAHGGASVDENERFTRDYKNLEVFSQTAAKEVLIVCHEEGKVLGWRTWKLLETKPLRDWFNQANACPGNLAQGSSVQISSQTTGADVGNLIEWEPLIANKHDGTGALYVNSGFSGNDFNRISTTNNGPGNKGSGLGTQYDYNNCDLISHRPTADAEMRTEKDHWGSSGGVGGLIGSDHKCNGGCPWTISSGYDYDYAIFVM</sequence>
<gene>
    <name evidence="2" type="ORF">SNAT2548_LOCUS21325</name>
</gene>
<feature type="region of interest" description="Disordered" evidence="1">
    <location>
        <begin position="16"/>
        <end position="35"/>
    </location>
</feature>
<evidence type="ECO:0000313" key="3">
    <source>
        <dbReference type="Proteomes" id="UP000604046"/>
    </source>
</evidence>
<evidence type="ECO:0000313" key="2">
    <source>
        <dbReference type="EMBL" id="CAE7391292.1"/>
    </source>
</evidence>
<accession>A0A812QGP4</accession>
<evidence type="ECO:0000256" key="1">
    <source>
        <dbReference type="SAM" id="MobiDB-lite"/>
    </source>
</evidence>
<dbReference type="EMBL" id="CAJNDS010002247">
    <property type="protein sequence ID" value="CAE7391292.1"/>
    <property type="molecule type" value="Genomic_DNA"/>
</dbReference>
<dbReference type="OrthoDB" id="428739at2759"/>
<proteinExistence type="predicted"/>
<keyword evidence="3" id="KW-1185">Reference proteome</keyword>
<protein>
    <submittedName>
        <fullName evidence="2">Uncharacterized protein</fullName>
    </submittedName>
</protein>
<dbReference type="AlphaFoldDB" id="A0A812QGP4"/>
<feature type="compositionally biased region" description="Polar residues" evidence="1">
    <location>
        <begin position="16"/>
        <end position="33"/>
    </location>
</feature>
<organism evidence="2 3">
    <name type="scientific">Symbiodinium natans</name>
    <dbReference type="NCBI Taxonomy" id="878477"/>
    <lineage>
        <taxon>Eukaryota</taxon>
        <taxon>Sar</taxon>
        <taxon>Alveolata</taxon>
        <taxon>Dinophyceae</taxon>
        <taxon>Suessiales</taxon>
        <taxon>Symbiodiniaceae</taxon>
        <taxon>Symbiodinium</taxon>
    </lineage>
</organism>
<reference evidence="2" key="1">
    <citation type="submission" date="2021-02" db="EMBL/GenBank/DDBJ databases">
        <authorList>
            <person name="Dougan E. K."/>
            <person name="Rhodes N."/>
            <person name="Thang M."/>
            <person name="Chan C."/>
        </authorList>
    </citation>
    <scope>NUCLEOTIDE SEQUENCE</scope>
</reference>
<comment type="caution">
    <text evidence="2">The sequence shown here is derived from an EMBL/GenBank/DDBJ whole genome shotgun (WGS) entry which is preliminary data.</text>
</comment>